<dbReference type="EMBL" id="JAUSSU010000004">
    <property type="protein sequence ID" value="MDQ0112866.1"/>
    <property type="molecule type" value="Genomic_DNA"/>
</dbReference>
<evidence type="ECO:0000256" key="1">
    <source>
        <dbReference type="ARBA" id="ARBA00022490"/>
    </source>
</evidence>
<dbReference type="Gene3D" id="3.40.1190.10">
    <property type="entry name" value="Mur-like, catalytic domain"/>
    <property type="match status" value="1"/>
</dbReference>
<evidence type="ECO:0000256" key="8">
    <source>
        <dbReference type="ARBA" id="ARBA00023306"/>
    </source>
</evidence>
<name>A0ABT9TZS5_PAEHA</name>
<dbReference type="Pfam" id="PF08245">
    <property type="entry name" value="Mur_ligase_M"/>
    <property type="match status" value="1"/>
</dbReference>
<evidence type="ECO:0000313" key="16">
    <source>
        <dbReference type="Proteomes" id="UP001229346"/>
    </source>
</evidence>
<keyword evidence="4 10" id="KW-0547">Nucleotide-binding</keyword>
<keyword evidence="5 10" id="KW-0067">ATP-binding</keyword>
<evidence type="ECO:0000256" key="7">
    <source>
        <dbReference type="ARBA" id="ARBA00022984"/>
    </source>
</evidence>
<dbReference type="InterPro" id="IPR004101">
    <property type="entry name" value="Mur_ligase_C"/>
</dbReference>
<feature type="binding site" evidence="10">
    <location>
        <begin position="114"/>
        <end position="120"/>
    </location>
    <ligand>
        <name>ATP</name>
        <dbReference type="ChEBI" id="CHEBI:30616"/>
    </ligand>
</feature>
<keyword evidence="7 10" id="KW-0573">Peptidoglycan synthesis</keyword>
<dbReference type="Pfam" id="PF01225">
    <property type="entry name" value="Mur_ligase"/>
    <property type="match status" value="1"/>
</dbReference>
<evidence type="ECO:0000256" key="5">
    <source>
        <dbReference type="ARBA" id="ARBA00022840"/>
    </source>
</evidence>
<dbReference type="InterPro" id="IPR000713">
    <property type="entry name" value="Mur_ligase_N"/>
</dbReference>
<evidence type="ECO:0000256" key="10">
    <source>
        <dbReference type="HAMAP-Rule" id="MF_02019"/>
    </source>
</evidence>
<protein>
    <recommendedName>
        <fullName evidence="10 11">UDP-N-acetylmuramoyl-tripeptide--D-alanyl-D-alanine ligase</fullName>
        <ecNumber evidence="10 11">6.3.2.10</ecNumber>
    </recommendedName>
    <alternativeName>
        <fullName evidence="10">D-alanyl-D-alanine-adding enzyme</fullName>
    </alternativeName>
</protein>
<evidence type="ECO:0000259" key="12">
    <source>
        <dbReference type="Pfam" id="PF01225"/>
    </source>
</evidence>
<feature type="domain" description="Mur ligase C-terminal" evidence="13">
    <location>
        <begin position="327"/>
        <end position="457"/>
    </location>
</feature>
<dbReference type="RefSeq" id="WP_307203795.1">
    <property type="nucleotide sequence ID" value="NZ_JAUSSU010000004.1"/>
</dbReference>
<dbReference type="NCBIfam" id="TIGR01143">
    <property type="entry name" value="murF"/>
    <property type="match status" value="1"/>
</dbReference>
<keyword evidence="1 10" id="KW-0963">Cytoplasm</keyword>
<evidence type="ECO:0000256" key="9">
    <source>
        <dbReference type="ARBA" id="ARBA00023316"/>
    </source>
</evidence>
<dbReference type="InterPro" id="IPR013221">
    <property type="entry name" value="Mur_ligase_cen"/>
</dbReference>
<dbReference type="GO" id="GO:0047480">
    <property type="term" value="F:UDP-N-acetylmuramoyl-tripeptide-D-alanyl-D-alanine ligase activity"/>
    <property type="evidence" value="ECO:0007669"/>
    <property type="project" value="UniProtKB-EC"/>
</dbReference>
<keyword evidence="3 10" id="KW-0132">Cell division</keyword>
<dbReference type="HAMAP" id="MF_02019">
    <property type="entry name" value="MurF"/>
    <property type="match status" value="1"/>
</dbReference>
<feature type="domain" description="Mur ligase N-terminal catalytic" evidence="12">
    <location>
        <begin position="26"/>
        <end position="101"/>
    </location>
</feature>
<keyword evidence="9 10" id="KW-0961">Cell wall biogenesis/degradation</keyword>
<comment type="subcellular location">
    <subcellularLocation>
        <location evidence="10 11">Cytoplasm</location>
    </subcellularLocation>
</comment>
<dbReference type="Gene3D" id="3.40.1390.10">
    <property type="entry name" value="MurE/MurF, N-terminal domain"/>
    <property type="match status" value="1"/>
</dbReference>
<dbReference type="Pfam" id="PF02875">
    <property type="entry name" value="Mur_ligase_C"/>
    <property type="match status" value="1"/>
</dbReference>
<dbReference type="PANTHER" id="PTHR43024">
    <property type="entry name" value="UDP-N-ACETYLMURAMOYL-TRIPEPTIDE--D-ALANYL-D-ALANINE LIGASE"/>
    <property type="match status" value="1"/>
</dbReference>
<sequence>MIRRTIEQIAQMAGARYAGSSKDMMIHGVTKDSRLPSAGKLYVPIIGEKFDGHDFAVQAVENGAVASLWKKGHEVPEALANIPLLVVGDTLVALQRLAAAYRSELPVRVVGITGSNGKTTTKDMTAAILGTTYHVHKTEGNLNNEIGLPMTVLEFEEEIEAAVLEMGMSGFGEIDLLTKIAQPDAAIITNVGDAHMQQLGSREGIAKAKLEITAGLGDTSVLFFNGDEPLLKAELDDMKLPEGLLCRTFGLGSRNEWSAADIELEPEASTFTVMYNGEPSEMQHIRIPVPGVHNVSNALAAIAVGRLFGVPAASIAEGLRSMKLTGMRIQPVRAFNGAIMLNDAYNANPTAARAAIDLIAELDGFRRKWVVLGDMLELGPDENRFHYDLGAYITPEKANAVLTFGPLSEHTSAGARTQFAKSGAEASVIHFEEKEKLAQWLADELAPEDIVLVKGSRGMRMEQIVQALETR</sequence>
<dbReference type="SUPFAM" id="SSF63418">
    <property type="entry name" value="MurE/MurF N-terminal domain"/>
    <property type="match status" value="1"/>
</dbReference>
<comment type="catalytic activity">
    <reaction evidence="10 11">
        <text>D-alanyl-D-alanine + UDP-N-acetyl-alpha-D-muramoyl-L-alanyl-gamma-D-glutamyl-meso-2,6-diaminopimelate + ATP = UDP-N-acetyl-alpha-D-muramoyl-L-alanyl-gamma-D-glutamyl-meso-2,6-diaminopimeloyl-D-alanyl-D-alanine + ADP + phosphate + H(+)</text>
        <dbReference type="Rhea" id="RHEA:28374"/>
        <dbReference type="ChEBI" id="CHEBI:15378"/>
        <dbReference type="ChEBI" id="CHEBI:30616"/>
        <dbReference type="ChEBI" id="CHEBI:43474"/>
        <dbReference type="ChEBI" id="CHEBI:57822"/>
        <dbReference type="ChEBI" id="CHEBI:61386"/>
        <dbReference type="ChEBI" id="CHEBI:83905"/>
        <dbReference type="ChEBI" id="CHEBI:456216"/>
        <dbReference type="EC" id="6.3.2.10"/>
    </reaction>
</comment>
<organism evidence="15 16">
    <name type="scientific">Paenibacillus harenae</name>
    <dbReference type="NCBI Taxonomy" id="306543"/>
    <lineage>
        <taxon>Bacteria</taxon>
        <taxon>Bacillati</taxon>
        <taxon>Bacillota</taxon>
        <taxon>Bacilli</taxon>
        <taxon>Bacillales</taxon>
        <taxon>Paenibacillaceae</taxon>
        <taxon>Paenibacillus</taxon>
    </lineage>
</organism>
<evidence type="ECO:0000256" key="4">
    <source>
        <dbReference type="ARBA" id="ARBA00022741"/>
    </source>
</evidence>
<evidence type="ECO:0000256" key="6">
    <source>
        <dbReference type="ARBA" id="ARBA00022960"/>
    </source>
</evidence>
<keyword evidence="8 10" id="KW-0131">Cell cycle</keyword>
<dbReference type="InterPro" id="IPR035911">
    <property type="entry name" value="MurE/MurF_N"/>
</dbReference>
<dbReference type="InterPro" id="IPR036565">
    <property type="entry name" value="Mur-like_cat_sf"/>
</dbReference>
<evidence type="ECO:0000259" key="14">
    <source>
        <dbReference type="Pfam" id="PF08245"/>
    </source>
</evidence>
<dbReference type="InterPro" id="IPR005863">
    <property type="entry name" value="UDP-N-AcMur_synth"/>
</dbReference>
<comment type="function">
    <text evidence="10 11">Involved in cell wall formation. Catalyzes the final step in the synthesis of UDP-N-acetylmuramoyl-pentapeptide, the precursor of murein.</text>
</comment>
<dbReference type="InterPro" id="IPR051046">
    <property type="entry name" value="MurCDEF_CellWall_CoF430Synth"/>
</dbReference>
<dbReference type="Gene3D" id="3.90.190.20">
    <property type="entry name" value="Mur ligase, C-terminal domain"/>
    <property type="match status" value="1"/>
</dbReference>
<proteinExistence type="inferred from homology"/>
<dbReference type="InterPro" id="IPR036615">
    <property type="entry name" value="Mur_ligase_C_dom_sf"/>
</dbReference>
<comment type="pathway">
    <text evidence="10 11">Cell wall biogenesis; peptidoglycan biosynthesis.</text>
</comment>
<evidence type="ECO:0000256" key="11">
    <source>
        <dbReference type="RuleBase" id="RU004136"/>
    </source>
</evidence>
<evidence type="ECO:0000259" key="13">
    <source>
        <dbReference type="Pfam" id="PF02875"/>
    </source>
</evidence>
<evidence type="ECO:0000256" key="2">
    <source>
        <dbReference type="ARBA" id="ARBA00022598"/>
    </source>
</evidence>
<reference evidence="15 16" key="1">
    <citation type="submission" date="2023-07" db="EMBL/GenBank/DDBJ databases">
        <title>Sorghum-associated microbial communities from plants grown in Nebraska, USA.</title>
        <authorList>
            <person name="Schachtman D."/>
        </authorList>
    </citation>
    <scope>NUCLEOTIDE SEQUENCE [LARGE SCALE GENOMIC DNA]</scope>
    <source>
        <strain evidence="15 16">CC482</strain>
    </source>
</reference>
<dbReference type="SUPFAM" id="SSF53623">
    <property type="entry name" value="MurD-like peptide ligases, catalytic domain"/>
    <property type="match status" value="1"/>
</dbReference>
<keyword evidence="2 10" id="KW-0436">Ligase</keyword>
<dbReference type="EC" id="6.3.2.10" evidence="10 11"/>
<accession>A0ABT9TZS5</accession>
<evidence type="ECO:0000256" key="3">
    <source>
        <dbReference type="ARBA" id="ARBA00022618"/>
    </source>
</evidence>
<comment type="caution">
    <text evidence="15">The sequence shown here is derived from an EMBL/GenBank/DDBJ whole genome shotgun (WGS) entry which is preliminary data.</text>
</comment>
<dbReference type="Proteomes" id="UP001229346">
    <property type="component" value="Unassembled WGS sequence"/>
</dbReference>
<gene>
    <name evidence="10" type="primary">murF</name>
    <name evidence="15" type="ORF">J2T15_002301</name>
</gene>
<dbReference type="PANTHER" id="PTHR43024:SF1">
    <property type="entry name" value="UDP-N-ACETYLMURAMOYL-TRIPEPTIDE--D-ALANYL-D-ALANINE LIGASE"/>
    <property type="match status" value="1"/>
</dbReference>
<feature type="domain" description="Mur ligase central" evidence="14">
    <location>
        <begin position="112"/>
        <end position="304"/>
    </location>
</feature>
<dbReference type="SUPFAM" id="SSF53244">
    <property type="entry name" value="MurD-like peptide ligases, peptide-binding domain"/>
    <property type="match status" value="1"/>
</dbReference>
<evidence type="ECO:0000313" key="15">
    <source>
        <dbReference type="EMBL" id="MDQ0112866.1"/>
    </source>
</evidence>
<keyword evidence="16" id="KW-1185">Reference proteome</keyword>
<keyword evidence="6 10" id="KW-0133">Cell shape</keyword>
<comment type="similarity">
    <text evidence="10">Belongs to the MurCDEF family. MurF subfamily.</text>
</comment>